<evidence type="ECO:0000313" key="3">
    <source>
        <dbReference type="Proteomes" id="UP000460298"/>
    </source>
</evidence>
<feature type="domain" description="PIN" evidence="1">
    <location>
        <begin position="4"/>
        <end position="111"/>
    </location>
</feature>
<gene>
    <name evidence="2" type="ORF">F9K24_18880</name>
</gene>
<dbReference type="SUPFAM" id="SSF88723">
    <property type="entry name" value="PIN domain-like"/>
    <property type="match status" value="1"/>
</dbReference>
<name>A0A833LVW9_9LEPT</name>
<dbReference type="Gene3D" id="3.40.50.1010">
    <property type="entry name" value="5'-nuclease"/>
    <property type="match status" value="1"/>
</dbReference>
<dbReference type="AlphaFoldDB" id="A0A833LVW9"/>
<dbReference type="InterPro" id="IPR002716">
    <property type="entry name" value="PIN_dom"/>
</dbReference>
<evidence type="ECO:0000259" key="1">
    <source>
        <dbReference type="Pfam" id="PF01850"/>
    </source>
</evidence>
<dbReference type="EMBL" id="WBUI01000027">
    <property type="protein sequence ID" value="KAB2929693.1"/>
    <property type="molecule type" value="Genomic_DNA"/>
</dbReference>
<dbReference type="Pfam" id="PF01850">
    <property type="entry name" value="PIN"/>
    <property type="match status" value="1"/>
</dbReference>
<organism evidence="2 3">
    <name type="scientific">Leptonema illini</name>
    <dbReference type="NCBI Taxonomy" id="183"/>
    <lineage>
        <taxon>Bacteria</taxon>
        <taxon>Pseudomonadati</taxon>
        <taxon>Spirochaetota</taxon>
        <taxon>Spirochaetia</taxon>
        <taxon>Leptospirales</taxon>
        <taxon>Leptospiraceae</taxon>
        <taxon>Leptonema</taxon>
    </lineage>
</organism>
<sequence length="121" mass="13491">MGCLVDTSIWIDHFRRKGGDPELGDLLKSSQSVFLHDFVYGELLLGGVDRSIELKDLLQYLPRATLAVQAEVEELIAARNLTGSGIGWVDAHLIASALLDGLELMTKDQKLLSVWQRIMRK</sequence>
<comment type="caution">
    <text evidence="2">The sequence shown here is derived from an EMBL/GenBank/DDBJ whole genome shotgun (WGS) entry which is preliminary data.</text>
</comment>
<protein>
    <submittedName>
        <fullName evidence="2">PIN domain nuclease</fullName>
    </submittedName>
</protein>
<proteinExistence type="predicted"/>
<reference evidence="2 3" key="1">
    <citation type="submission" date="2019-10" db="EMBL/GenBank/DDBJ databases">
        <title>Extracellular Electron Transfer in a Candidatus Methanoperedens spp. Enrichment Culture.</title>
        <authorList>
            <person name="Berger S."/>
            <person name="Rangel Shaw D."/>
            <person name="Berben T."/>
            <person name="In 'T Zandt M."/>
            <person name="Frank J."/>
            <person name="Reimann J."/>
            <person name="Jetten M.S.M."/>
            <person name="Welte C.U."/>
        </authorList>
    </citation>
    <scope>NUCLEOTIDE SEQUENCE [LARGE SCALE GENOMIC DNA]</scope>
    <source>
        <strain evidence="2">SB12</strain>
    </source>
</reference>
<dbReference type="Proteomes" id="UP000460298">
    <property type="component" value="Unassembled WGS sequence"/>
</dbReference>
<dbReference type="InterPro" id="IPR029060">
    <property type="entry name" value="PIN-like_dom_sf"/>
</dbReference>
<accession>A0A833LVW9</accession>
<evidence type="ECO:0000313" key="2">
    <source>
        <dbReference type="EMBL" id="KAB2929693.1"/>
    </source>
</evidence>